<evidence type="ECO:0000256" key="1">
    <source>
        <dbReference type="SAM" id="MobiDB-lite"/>
    </source>
</evidence>
<keyword evidence="3" id="KW-1185">Reference proteome</keyword>
<feature type="region of interest" description="Disordered" evidence="1">
    <location>
        <begin position="196"/>
        <end position="225"/>
    </location>
</feature>
<dbReference type="STRING" id="1095629.A0A0C9WJ69"/>
<dbReference type="EMBL" id="KN838806">
    <property type="protein sequence ID" value="KIJ94174.1"/>
    <property type="molecule type" value="Genomic_DNA"/>
</dbReference>
<evidence type="ECO:0000313" key="2">
    <source>
        <dbReference type="EMBL" id="KIJ94174.1"/>
    </source>
</evidence>
<evidence type="ECO:0000313" key="3">
    <source>
        <dbReference type="Proteomes" id="UP000054477"/>
    </source>
</evidence>
<organism evidence="2 3">
    <name type="scientific">Laccaria amethystina LaAM-08-1</name>
    <dbReference type="NCBI Taxonomy" id="1095629"/>
    <lineage>
        <taxon>Eukaryota</taxon>
        <taxon>Fungi</taxon>
        <taxon>Dikarya</taxon>
        <taxon>Basidiomycota</taxon>
        <taxon>Agaricomycotina</taxon>
        <taxon>Agaricomycetes</taxon>
        <taxon>Agaricomycetidae</taxon>
        <taxon>Agaricales</taxon>
        <taxon>Agaricineae</taxon>
        <taxon>Hydnangiaceae</taxon>
        <taxon>Laccaria</taxon>
    </lineage>
</organism>
<dbReference type="HOGENOM" id="CLU_047588_0_0_1"/>
<dbReference type="InterPro" id="IPR036054">
    <property type="entry name" value="BTG-like_sf"/>
</dbReference>
<dbReference type="OrthoDB" id="19928at2759"/>
<proteinExistence type="predicted"/>
<accession>A0A0C9WJ69</accession>
<reference evidence="3" key="2">
    <citation type="submission" date="2015-01" db="EMBL/GenBank/DDBJ databases">
        <title>Evolutionary Origins and Diversification of the Mycorrhizal Mutualists.</title>
        <authorList>
            <consortium name="DOE Joint Genome Institute"/>
            <consortium name="Mycorrhizal Genomics Consortium"/>
            <person name="Kohler A."/>
            <person name="Kuo A."/>
            <person name="Nagy L.G."/>
            <person name="Floudas D."/>
            <person name="Copeland A."/>
            <person name="Barry K.W."/>
            <person name="Cichocki N."/>
            <person name="Veneault-Fourrey C."/>
            <person name="LaButti K."/>
            <person name="Lindquist E.A."/>
            <person name="Lipzen A."/>
            <person name="Lundell T."/>
            <person name="Morin E."/>
            <person name="Murat C."/>
            <person name="Riley R."/>
            <person name="Ohm R."/>
            <person name="Sun H."/>
            <person name="Tunlid A."/>
            <person name="Henrissat B."/>
            <person name="Grigoriev I.V."/>
            <person name="Hibbett D.S."/>
            <person name="Martin F."/>
        </authorList>
    </citation>
    <scope>NUCLEOTIDE SEQUENCE [LARGE SCALE GENOMIC DNA]</scope>
    <source>
        <strain evidence="3">LaAM-08-1</strain>
    </source>
</reference>
<feature type="compositionally biased region" description="Low complexity" evidence="1">
    <location>
        <begin position="196"/>
        <end position="216"/>
    </location>
</feature>
<gene>
    <name evidence="2" type="ORF">K443DRAFT_683987</name>
</gene>
<reference evidence="2 3" key="1">
    <citation type="submission" date="2014-04" db="EMBL/GenBank/DDBJ databases">
        <authorList>
            <consortium name="DOE Joint Genome Institute"/>
            <person name="Kuo A."/>
            <person name="Kohler A."/>
            <person name="Nagy L.G."/>
            <person name="Floudas D."/>
            <person name="Copeland A."/>
            <person name="Barry K.W."/>
            <person name="Cichocki N."/>
            <person name="Veneault-Fourrey C."/>
            <person name="LaButti K."/>
            <person name="Lindquist E.A."/>
            <person name="Lipzen A."/>
            <person name="Lundell T."/>
            <person name="Morin E."/>
            <person name="Murat C."/>
            <person name="Sun H."/>
            <person name="Tunlid A."/>
            <person name="Henrissat B."/>
            <person name="Grigoriev I.V."/>
            <person name="Hibbett D.S."/>
            <person name="Martin F."/>
            <person name="Nordberg H.P."/>
            <person name="Cantor M.N."/>
            <person name="Hua S.X."/>
        </authorList>
    </citation>
    <scope>NUCLEOTIDE SEQUENCE [LARGE SCALE GENOMIC DNA]</scope>
    <source>
        <strain evidence="2 3">LaAM-08-1</strain>
    </source>
</reference>
<dbReference type="Proteomes" id="UP000054477">
    <property type="component" value="Unassembled WGS sequence"/>
</dbReference>
<dbReference type="AlphaFoldDB" id="A0A0C9WJ69"/>
<dbReference type="Gene3D" id="3.90.640.90">
    <property type="entry name" value="Anti-proliferative protein, N-terminal domain"/>
    <property type="match status" value="1"/>
</dbReference>
<sequence>MAFNTSLTQAINFLTRPLIPIYAPAMINNLEHILRSTLNAAYPPSRTTRFTLSFSAANNPPRPIHAACIAADIQWSDWIHLLSQGRAFDLLVEPNFVIVRFVGQTITIWTQAPLTSGKRSLLSQLNYEDRQIPISKFAQHHHTRTLAQQILDSNHEEEEADELFAMISDKTRGWIVSPTPTREKFVIPSLAIPVVSPLSSPEPSSPPSSRSSSTVSDSEDELEERVFVDSTKKEVAKYLYQGGVSTVLTGGVMLGKAKPTRGAPFWRRRI</sequence>
<protein>
    <submittedName>
        <fullName evidence="2">Unplaced genomic scaffold K443scaffold_271, whole genome shotgun sequence</fullName>
    </submittedName>
</protein>
<name>A0A0C9WJ69_9AGAR</name>